<reference evidence="2" key="1">
    <citation type="journal article" date="2014" name="Int. J. Syst. Evol. Microbiol.">
        <title>Complete genome sequence of Corynebacterium casei LMG S-19264T (=DSM 44701T), isolated from a smear-ripened cheese.</title>
        <authorList>
            <consortium name="US DOE Joint Genome Institute (JGI-PGF)"/>
            <person name="Walter F."/>
            <person name="Albersmeier A."/>
            <person name="Kalinowski J."/>
            <person name="Ruckert C."/>
        </authorList>
    </citation>
    <scope>NUCLEOTIDE SEQUENCE</scope>
    <source>
        <strain evidence="2">VKM B-2347</strain>
    </source>
</reference>
<feature type="domain" description="Transglutaminase-like" evidence="1">
    <location>
        <begin position="160"/>
        <end position="225"/>
    </location>
</feature>
<dbReference type="RefSeq" id="WP_271169341.1">
    <property type="nucleotide sequence ID" value="NZ_BSFI01000020.1"/>
</dbReference>
<dbReference type="Pfam" id="PF08379">
    <property type="entry name" value="Bact_transglu_N"/>
    <property type="match status" value="1"/>
</dbReference>
<dbReference type="PANTHER" id="PTHR33490:SF6">
    <property type="entry name" value="SLL1049 PROTEIN"/>
    <property type="match status" value="1"/>
</dbReference>
<dbReference type="InterPro" id="IPR013589">
    <property type="entry name" value="Bac_transglu_N"/>
</dbReference>
<name>A0A9W6J1I7_9HYPH</name>
<evidence type="ECO:0000259" key="1">
    <source>
        <dbReference type="SMART" id="SM00460"/>
    </source>
</evidence>
<evidence type="ECO:0000313" key="2">
    <source>
        <dbReference type="EMBL" id="GLK69105.1"/>
    </source>
</evidence>
<dbReference type="PANTHER" id="PTHR33490">
    <property type="entry name" value="BLR5614 PROTEIN-RELATED"/>
    <property type="match status" value="1"/>
</dbReference>
<protein>
    <submittedName>
        <fullName evidence="2">Transglutaminase</fullName>
    </submittedName>
</protein>
<dbReference type="SMART" id="SM00460">
    <property type="entry name" value="TGc"/>
    <property type="match status" value="1"/>
</dbReference>
<dbReference type="SUPFAM" id="SSF54001">
    <property type="entry name" value="Cysteine proteinases"/>
    <property type="match status" value="1"/>
</dbReference>
<organism evidence="2 3">
    <name type="scientific">Hansschlegelia plantiphila</name>
    <dbReference type="NCBI Taxonomy" id="374655"/>
    <lineage>
        <taxon>Bacteria</taxon>
        <taxon>Pseudomonadati</taxon>
        <taxon>Pseudomonadota</taxon>
        <taxon>Alphaproteobacteria</taxon>
        <taxon>Hyphomicrobiales</taxon>
        <taxon>Methylopilaceae</taxon>
        <taxon>Hansschlegelia</taxon>
    </lineage>
</organism>
<reference evidence="2" key="2">
    <citation type="submission" date="2023-01" db="EMBL/GenBank/DDBJ databases">
        <authorList>
            <person name="Sun Q."/>
            <person name="Evtushenko L."/>
        </authorList>
    </citation>
    <scope>NUCLEOTIDE SEQUENCE</scope>
    <source>
        <strain evidence="2">VKM B-2347</strain>
    </source>
</reference>
<gene>
    <name evidence="2" type="ORF">GCM10008179_27430</name>
</gene>
<dbReference type="InterPro" id="IPR038765">
    <property type="entry name" value="Papain-like_cys_pep_sf"/>
</dbReference>
<comment type="caution">
    <text evidence="2">The sequence shown here is derived from an EMBL/GenBank/DDBJ whole genome shotgun (WGS) entry which is preliminary data.</text>
</comment>
<dbReference type="Proteomes" id="UP001143372">
    <property type="component" value="Unassembled WGS sequence"/>
</dbReference>
<keyword evidence="3" id="KW-1185">Reference proteome</keyword>
<sequence>MRLIIRHKTAYTFGTPATGVIQTLRLSPRSHEGQHIVSWRLDIDRDCRLRSSEDAFGNQTHVFAVDGPVDSLTVTVEGEVDTQDTNGVVRGAVERFPPSLYLRETPLTAPDPDIAALAQAAKSEAKDDVLGSLHVLLSAIHGTMDFEVKQTDAATTAAEAFRLKRGVCQDLTHVFLVAARSIGVPARYVGGYFRRDDGVIEQEAGHAWAEAYVPGLGWVGFDAANEICPTEAHVRVAIGLDYLGAAPVRGSRYGGSGEELEVAISVDDARARRAHRRS</sequence>
<proteinExistence type="predicted"/>
<accession>A0A9W6J1I7</accession>
<dbReference type="EMBL" id="BSFI01000020">
    <property type="protein sequence ID" value="GLK69105.1"/>
    <property type="molecule type" value="Genomic_DNA"/>
</dbReference>
<evidence type="ECO:0000313" key="3">
    <source>
        <dbReference type="Proteomes" id="UP001143372"/>
    </source>
</evidence>
<dbReference type="Pfam" id="PF01841">
    <property type="entry name" value="Transglut_core"/>
    <property type="match status" value="1"/>
</dbReference>
<dbReference type="Gene3D" id="3.10.620.30">
    <property type="match status" value="1"/>
</dbReference>
<dbReference type="InterPro" id="IPR002931">
    <property type="entry name" value="Transglutaminase-like"/>
</dbReference>
<dbReference type="AlphaFoldDB" id="A0A9W6J1I7"/>